<dbReference type="InParanoid" id="A0A1J7J5E9"/>
<feature type="region of interest" description="Disordered" evidence="1">
    <location>
        <begin position="159"/>
        <end position="178"/>
    </location>
</feature>
<gene>
    <name evidence="2" type="ORF">CONLIGDRAFT_13631</name>
</gene>
<feature type="region of interest" description="Disordered" evidence="1">
    <location>
        <begin position="324"/>
        <end position="361"/>
    </location>
</feature>
<proteinExistence type="predicted"/>
<dbReference type="Proteomes" id="UP000182658">
    <property type="component" value="Unassembled WGS sequence"/>
</dbReference>
<sequence>MAANFDKLEKSFDKLERLFSKRRKGSLTHEPAVRGNKHHDHTSPSHSPSPTLQPNSDPQIIFPSPSFLRPTTTRMLARDEVTVTVKSPRRAQSLPETPNSHGHGRMPSIDESISASVSPLPTVTSYPKVPKRSSSLAQRRRDPSIASLLEFSFAEKHTRARNASVRASGTEPASPRRTVDLSQIQELDQIQELSRLQDALPIFSGRRPDTPPYSDSGDCTSPSPTYFNKPLPRPPSAFGVSTPEPSPQLLPIVALRPIHNLLYSGMIAELKSQKHRSLGALEMPRAGAVSLRKTVSDSTLSKTAPAPQADFLLEEPTVETFLSMSDDDIADGPPVTPPPRRLGSGRFGSGRAPTFDLPPDPPVFQMPSPRSGSSRTTPLICLSSPLTSRPAKAAAFECQRIAARFKFDLIYIVNLWPENIGHTSSAIPCPGESLGSPRRVRRRTPSHLPRRNSAVTGRLLAGHGLANVQTPFMISPEVHTKVLRQDGWLEYRSERISHDEFSNGYSCAFYAGVSSDGRRAEKPDDPNIITLSEKRRSQQLKNRGIVFAAYRLPNPDGTTLYSDKAQLNALHQEAETLVEMLLDIHKTNRSKYPTEKPDTDETGPLPVRPKYSPYHS</sequence>
<accession>A0A1J7J5E9</accession>
<feature type="region of interest" description="Disordered" evidence="1">
    <location>
        <begin position="19"/>
        <end position="141"/>
    </location>
</feature>
<feature type="region of interest" description="Disordered" evidence="1">
    <location>
        <begin position="203"/>
        <end position="222"/>
    </location>
</feature>
<evidence type="ECO:0000313" key="3">
    <source>
        <dbReference type="Proteomes" id="UP000182658"/>
    </source>
</evidence>
<feature type="compositionally biased region" description="Basic residues" evidence="1">
    <location>
        <begin position="438"/>
        <end position="450"/>
    </location>
</feature>
<dbReference type="OrthoDB" id="5244801at2759"/>
<evidence type="ECO:0000256" key="1">
    <source>
        <dbReference type="SAM" id="MobiDB-lite"/>
    </source>
</evidence>
<evidence type="ECO:0000313" key="2">
    <source>
        <dbReference type="EMBL" id="OIW34595.1"/>
    </source>
</evidence>
<feature type="region of interest" description="Disordered" evidence="1">
    <location>
        <begin position="427"/>
        <end position="450"/>
    </location>
</feature>
<feature type="compositionally biased region" description="Basic and acidic residues" evidence="1">
    <location>
        <begin position="588"/>
        <end position="599"/>
    </location>
</feature>
<organism evidence="2 3">
    <name type="scientific">Coniochaeta ligniaria NRRL 30616</name>
    <dbReference type="NCBI Taxonomy" id="1408157"/>
    <lineage>
        <taxon>Eukaryota</taxon>
        <taxon>Fungi</taxon>
        <taxon>Dikarya</taxon>
        <taxon>Ascomycota</taxon>
        <taxon>Pezizomycotina</taxon>
        <taxon>Sordariomycetes</taxon>
        <taxon>Sordariomycetidae</taxon>
        <taxon>Coniochaetales</taxon>
        <taxon>Coniochaetaceae</taxon>
        <taxon>Coniochaeta</taxon>
    </lineage>
</organism>
<keyword evidence="3" id="KW-1185">Reference proteome</keyword>
<feature type="compositionally biased region" description="Polar residues" evidence="1">
    <location>
        <begin position="111"/>
        <end position="125"/>
    </location>
</feature>
<name>A0A1J7J5E9_9PEZI</name>
<reference evidence="2 3" key="1">
    <citation type="submission" date="2016-10" db="EMBL/GenBank/DDBJ databases">
        <title>Draft genome sequence of Coniochaeta ligniaria NRRL30616, a lignocellulolytic fungus for bioabatement of inhibitors in plant biomass hydrolysates.</title>
        <authorList>
            <consortium name="DOE Joint Genome Institute"/>
            <person name="Jimenez D.J."/>
            <person name="Hector R.E."/>
            <person name="Riley R."/>
            <person name="Sun H."/>
            <person name="Grigoriev I.V."/>
            <person name="Van Elsas J.D."/>
            <person name="Nichols N.N."/>
        </authorList>
    </citation>
    <scope>NUCLEOTIDE SEQUENCE [LARGE SCALE GENOMIC DNA]</scope>
    <source>
        <strain evidence="2 3">NRRL 30616</strain>
    </source>
</reference>
<feature type="region of interest" description="Disordered" evidence="1">
    <location>
        <begin position="588"/>
        <end position="616"/>
    </location>
</feature>
<dbReference type="AlphaFoldDB" id="A0A1J7J5E9"/>
<protein>
    <submittedName>
        <fullName evidence="2">Uncharacterized protein</fullName>
    </submittedName>
</protein>
<dbReference type="EMBL" id="KV875093">
    <property type="protein sequence ID" value="OIW34595.1"/>
    <property type="molecule type" value="Genomic_DNA"/>
</dbReference>